<keyword evidence="2" id="KW-1185">Reference proteome</keyword>
<comment type="caution">
    <text evidence="1">The sequence shown here is derived from an EMBL/GenBank/DDBJ whole genome shotgun (WGS) entry which is preliminary data.</text>
</comment>
<dbReference type="Proteomes" id="UP000499080">
    <property type="component" value="Unassembled WGS sequence"/>
</dbReference>
<proteinExistence type="predicted"/>
<dbReference type="AlphaFoldDB" id="A0A4Y2DMH5"/>
<dbReference type="EMBL" id="BGPR01000397">
    <property type="protein sequence ID" value="GBM18002.1"/>
    <property type="molecule type" value="Genomic_DNA"/>
</dbReference>
<organism evidence="1 2">
    <name type="scientific">Araneus ventricosus</name>
    <name type="common">Orbweaver spider</name>
    <name type="synonym">Epeira ventricosa</name>
    <dbReference type="NCBI Taxonomy" id="182803"/>
    <lineage>
        <taxon>Eukaryota</taxon>
        <taxon>Metazoa</taxon>
        <taxon>Ecdysozoa</taxon>
        <taxon>Arthropoda</taxon>
        <taxon>Chelicerata</taxon>
        <taxon>Arachnida</taxon>
        <taxon>Araneae</taxon>
        <taxon>Araneomorphae</taxon>
        <taxon>Entelegynae</taxon>
        <taxon>Araneoidea</taxon>
        <taxon>Araneidae</taxon>
        <taxon>Araneus</taxon>
    </lineage>
</organism>
<reference evidence="1 2" key="1">
    <citation type="journal article" date="2019" name="Sci. Rep.">
        <title>Orb-weaving spider Araneus ventricosus genome elucidates the spidroin gene catalogue.</title>
        <authorList>
            <person name="Kono N."/>
            <person name="Nakamura H."/>
            <person name="Ohtoshi R."/>
            <person name="Moran D.A.P."/>
            <person name="Shinohara A."/>
            <person name="Yoshida Y."/>
            <person name="Fujiwara M."/>
            <person name="Mori M."/>
            <person name="Tomita M."/>
            <person name="Arakawa K."/>
        </authorList>
    </citation>
    <scope>NUCLEOTIDE SEQUENCE [LARGE SCALE GENOMIC DNA]</scope>
</reference>
<name>A0A4Y2DMH5_ARAVE</name>
<evidence type="ECO:0000313" key="1">
    <source>
        <dbReference type="EMBL" id="GBM18002.1"/>
    </source>
</evidence>
<protein>
    <submittedName>
        <fullName evidence="1">Uncharacterized protein</fullName>
    </submittedName>
</protein>
<accession>A0A4Y2DMH5</accession>
<gene>
    <name evidence="1" type="ORF">AVEN_238397_1</name>
</gene>
<sequence length="113" mass="12602">MALGAIFSVTQAHISHRVLVESGFEPGTLRSQSRNLTTRPPRSSSLTLVPEGCRFELHSTENPSCVQVGPDEPGILRCQSQWRRIGGGRRSPPHFLRKKLNFYFICQPSTAKV</sequence>
<evidence type="ECO:0000313" key="2">
    <source>
        <dbReference type="Proteomes" id="UP000499080"/>
    </source>
</evidence>